<dbReference type="Proteomes" id="UP000499080">
    <property type="component" value="Unassembled WGS sequence"/>
</dbReference>
<proteinExistence type="predicted"/>
<keyword evidence="2" id="KW-1185">Reference proteome</keyword>
<comment type="caution">
    <text evidence="1">The sequence shown here is derived from an EMBL/GenBank/DDBJ whole genome shotgun (WGS) entry which is preliminary data.</text>
</comment>
<evidence type="ECO:0000313" key="1">
    <source>
        <dbReference type="EMBL" id="GBN90039.1"/>
    </source>
</evidence>
<evidence type="ECO:0000313" key="2">
    <source>
        <dbReference type="Proteomes" id="UP000499080"/>
    </source>
</evidence>
<reference evidence="1 2" key="1">
    <citation type="journal article" date="2019" name="Sci. Rep.">
        <title>Orb-weaving spider Araneus ventricosus genome elucidates the spidroin gene catalogue.</title>
        <authorList>
            <person name="Kono N."/>
            <person name="Nakamura H."/>
            <person name="Ohtoshi R."/>
            <person name="Moran D.A.P."/>
            <person name="Shinohara A."/>
            <person name="Yoshida Y."/>
            <person name="Fujiwara M."/>
            <person name="Mori M."/>
            <person name="Tomita M."/>
            <person name="Arakawa K."/>
        </authorList>
    </citation>
    <scope>NUCLEOTIDE SEQUENCE [LARGE SCALE GENOMIC DNA]</scope>
</reference>
<dbReference type="AlphaFoldDB" id="A0A4Y2SS57"/>
<accession>A0A4Y2SS57</accession>
<sequence length="82" mass="9257">MLEEWQTFRNIGDTGRKIYNIMPSVNLRQTGLERMLSSSLTMTLSLPTTKGFTSLTAIIAVVAELERHFTMPRRVPSQCLGI</sequence>
<gene>
    <name evidence="1" type="ORF">AVEN_252246_1</name>
</gene>
<dbReference type="EMBL" id="BGPR01023116">
    <property type="protein sequence ID" value="GBN90039.1"/>
    <property type="molecule type" value="Genomic_DNA"/>
</dbReference>
<protein>
    <submittedName>
        <fullName evidence="1">Uncharacterized protein</fullName>
    </submittedName>
</protein>
<organism evidence="1 2">
    <name type="scientific">Araneus ventricosus</name>
    <name type="common">Orbweaver spider</name>
    <name type="synonym">Epeira ventricosa</name>
    <dbReference type="NCBI Taxonomy" id="182803"/>
    <lineage>
        <taxon>Eukaryota</taxon>
        <taxon>Metazoa</taxon>
        <taxon>Ecdysozoa</taxon>
        <taxon>Arthropoda</taxon>
        <taxon>Chelicerata</taxon>
        <taxon>Arachnida</taxon>
        <taxon>Araneae</taxon>
        <taxon>Araneomorphae</taxon>
        <taxon>Entelegynae</taxon>
        <taxon>Araneoidea</taxon>
        <taxon>Araneidae</taxon>
        <taxon>Araneus</taxon>
    </lineage>
</organism>
<name>A0A4Y2SS57_ARAVE</name>